<evidence type="ECO:0000313" key="3">
    <source>
        <dbReference type="Proteomes" id="UP000655287"/>
    </source>
</evidence>
<organism evidence="2 3">
    <name type="scientific">Sphaerisporangium rufum</name>
    <dbReference type="NCBI Taxonomy" id="1381558"/>
    <lineage>
        <taxon>Bacteria</taxon>
        <taxon>Bacillati</taxon>
        <taxon>Actinomycetota</taxon>
        <taxon>Actinomycetes</taxon>
        <taxon>Streptosporangiales</taxon>
        <taxon>Streptosporangiaceae</taxon>
        <taxon>Sphaerisporangium</taxon>
    </lineage>
</organism>
<dbReference type="AlphaFoldDB" id="A0A919RDG6"/>
<dbReference type="Pfam" id="PF04149">
    <property type="entry name" value="DUF397"/>
    <property type="match status" value="1"/>
</dbReference>
<dbReference type="Proteomes" id="UP000655287">
    <property type="component" value="Unassembled WGS sequence"/>
</dbReference>
<evidence type="ECO:0000313" key="2">
    <source>
        <dbReference type="EMBL" id="GII81980.1"/>
    </source>
</evidence>
<feature type="domain" description="DUF397" evidence="1">
    <location>
        <begin position="18"/>
        <end position="70"/>
    </location>
</feature>
<accession>A0A919RDG6</accession>
<gene>
    <name evidence="2" type="ORF">Sru01_69620</name>
</gene>
<comment type="caution">
    <text evidence="2">The sequence shown here is derived from an EMBL/GenBank/DDBJ whole genome shotgun (WGS) entry which is preliminary data.</text>
</comment>
<protein>
    <recommendedName>
        <fullName evidence="1">DUF397 domain-containing protein</fullName>
    </recommendedName>
</protein>
<dbReference type="EMBL" id="BOOU01000126">
    <property type="protein sequence ID" value="GII81980.1"/>
    <property type="molecule type" value="Genomic_DNA"/>
</dbReference>
<name>A0A919RDG6_9ACTN</name>
<sequence length="76" mass="8199">MEVGILDFSGRLRQELLWRKAFRSSAEGQNCVEVAGLSEGGRAVRDSKNPVGPVLVCTADEWAAFLDGAKRGAFDS</sequence>
<reference evidence="2" key="1">
    <citation type="submission" date="2021-01" db="EMBL/GenBank/DDBJ databases">
        <title>Whole genome shotgun sequence of Sphaerisporangium rufum NBRC 109079.</title>
        <authorList>
            <person name="Komaki H."/>
            <person name="Tamura T."/>
        </authorList>
    </citation>
    <scope>NUCLEOTIDE SEQUENCE</scope>
    <source>
        <strain evidence="2">NBRC 109079</strain>
    </source>
</reference>
<evidence type="ECO:0000259" key="1">
    <source>
        <dbReference type="Pfam" id="PF04149"/>
    </source>
</evidence>
<dbReference type="InterPro" id="IPR007278">
    <property type="entry name" value="DUF397"/>
</dbReference>
<keyword evidence="3" id="KW-1185">Reference proteome</keyword>
<proteinExistence type="predicted"/>